<dbReference type="InterPro" id="IPR003726">
    <property type="entry name" value="HCY_dom"/>
</dbReference>
<evidence type="ECO:0000259" key="6">
    <source>
        <dbReference type="PROSITE" id="PS50970"/>
    </source>
</evidence>
<dbReference type="GO" id="GO:0032259">
    <property type="term" value="P:methylation"/>
    <property type="evidence" value="ECO:0007669"/>
    <property type="project" value="UniProtKB-KW"/>
</dbReference>
<dbReference type="InterPro" id="IPR036589">
    <property type="entry name" value="HCY_dom_sf"/>
</dbReference>
<dbReference type="PANTHER" id="PTHR46015:SF1">
    <property type="entry name" value="HOMOCYSTEINE S-METHYLTRANSFERASE-LIKE ISOFORM 1"/>
    <property type="match status" value="1"/>
</dbReference>
<dbReference type="GO" id="GO:0009086">
    <property type="term" value="P:methionine biosynthetic process"/>
    <property type="evidence" value="ECO:0007669"/>
    <property type="project" value="InterPro"/>
</dbReference>
<keyword evidence="3" id="KW-0479">Metal-binding</keyword>
<name>A0A5M3MX13_CONPW</name>
<dbReference type="GO" id="GO:0008898">
    <property type="term" value="F:S-adenosylmethionine-homocysteine S-methyltransferase activity"/>
    <property type="evidence" value="ECO:0007669"/>
    <property type="project" value="TreeGrafter"/>
</dbReference>
<keyword evidence="4" id="KW-0862">Zinc</keyword>
<dbReference type="InterPro" id="IPR017226">
    <property type="entry name" value="BHMT-like"/>
</dbReference>
<dbReference type="Proteomes" id="UP000053558">
    <property type="component" value="Unassembled WGS sequence"/>
</dbReference>
<dbReference type="PIRSF" id="PIRSF037505">
    <property type="entry name" value="Betaine_HMT"/>
    <property type="match status" value="1"/>
</dbReference>
<evidence type="ECO:0000256" key="5">
    <source>
        <dbReference type="PROSITE-ProRule" id="PRU00333"/>
    </source>
</evidence>
<dbReference type="OrthoDB" id="261426at2759"/>
<protein>
    <submittedName>
        <fullName evidence="7">Homocysteine S-methyltransferase</fullName>
    </submittedName>
</protein>
<dbReference type="InterPro" id="IPR051486">
    <property type="entry name" value="Hcy_S-methyltransferase"/>
</dbReference>
<keyword evidence="2 7" id="KW-0808">Transferase</keyword>
<dbReference type="KEGG" id="cput:CONPUDRAFT_152545"/>
<dbReference type="SUPFAM" id="SSF82282">
    <property type="entry name" value="Homocysteine S-methyltransferase"/>
    <property type="match status" value="1"/>
</dbReference>
<evidence type="ECO:0000256" key="4">
    <source>
        <dbReference type="ARBA" id="ARBA00022833"/>
    </source>
</evidence>
<dbReference type="Gene3D" id="3.20.20.330">
    <property type="entry name" value="Homocysteine-binding-like domain"/>
    <property type="match status" value="1"/>
</dbReference>
<dbReference type="GO" id="GO:0033528">
    <property type="term" value="P:S-methylmethionine cycle"/>
    <property type="evidence" value="ECO:0007669"/>
    <property type="project" value="TreeGrafter"/>
</dbReference>
<dbReference type="PROSITE" id="PS50970">
    <property type="entry name" value="HCY"/>
    <property type="match status" value="1"/>
</dbReference>
<keyword evidence="8" id="KW-1185">Reference proteome</keyword>
<dbReference type="OMA" id="WISAVFP"/>
<evidence type="ECO:0000313" key="7">
    <source>
        <dbReference type="EMBL" id="EIW83527.1"/>
    </source>
</evidence>
<evidence type="ECO:0000256" key="2">
    <source>
        <dbReference type="ARBA" id="ARBA00022679"/>
    </source>
</evidence>
<dbReference type="RefSeq" id="XP_007767256.1">
    <property type="nucleotide sequence ID" value="XM_007769066.1"/>
</dbReference>
<feature type="domain" description="Hcy-binding" evidence="6">
    <location>
        <begin position="3"/>
        <end position="340"/>
    </location>
</feature>
<sequence>MSDSASIYGSDHFMNVADGGLGTTLEEIFKVDVSGRLWSTQVVIEEPDKLREVHVEFLRSGARTILTATYQSSYLTFVQSACSKAQAVAFMQRAVRVAEEARSQFCSETGTSDRHIKVALSLGTFGAAISPMQDFTGYLPPPFGPRGYSEAGENVNSFGNDAEAREKSITALSEFHAERLSTFTADAQIWELIDYVAFETIPLAREIEAVRRAVKMVMGEEKIKMKPWWISAVFPDGHCSEKRPNGTYYTAEDVVNAMLEVDDERPLPRMAEAVDELALEPNSRPFLVLKPNGDKDSGRAWADSVGSLARLQSSDVWSAVLIGGCCKTGPDEIRAISGMLTLPGGD</sequence>
<reference evidence="8" key="1">
    <citation type="journal article" date="2012" name="Science">
        <title>The Paleozoic origin of enzymatic lignin decomposition reconstructed from 31 fungal genomes.</title>
        <authorList>
            <person name="Floudas D."/>
            <person name="Binder M."/>
            <person name="Riley R."/>
            <person name="Barry K."/>
            <person name="Blanchette R.A."/>
            <person name="Henrissat B."/>
            <person name="Martinez A.T."/>
            <person name="Otillar R."/>
            <person name="Spatafora J.W."/>
            <person name="Yadav J.S."/>
            <person name="Aerts A."/>
            <person name="Benoit I."/>
            <person name="Boyd A."/>
            <person name="Carlson A."/>
            <person name="Copeland A."/>
            <person name="Coutinho P.M."/>
            <person name="de Vries R.P."/>
            <person name="Ferreira P."/>
            <person name="Findley K."/>
            <person name="Foster B."/>
            <person name="Gaskell J."/>
            <person name="Glotzer D."/>
            <person name="Gorecki P."/>
            <person name="Heitman J."/>
            <person name="Hesse C."/>
            <person name="Hori C."/>
            <person name="Igarashi K."/>
            <person name="Jurgens J.A."/>
            <person name="Kallen N."/>
            <person name="Kersten P."/>
            <person name="Kohler A."/>
            <person name="Kuees U."/>
            <person name="Kumar T.K.A."/>
            <person name="Kuo A."/>
            <person name="LaButti K."/>
            <person name="Larrondo L.F."/>
            <person name="Lindquist E."/>
            <person name="Ling A."/>
            <person name="Lombard V."/>
            <person name="Lucas S."/>
            <person name="Lundell T."/>
            <person name="Martin R."/>
            <person name="McLaughlin D.J."/>
            <person name="Morgenstern I."/>
            <person name="Morin E."/>
            <person name="Murat C."/>
            <person name="Nagy L.G."/>
            <person name="Nolan M."/>
            <person name="Ohm R.A."/>
            <person name="Patyshakuliyeva A."/>
            <person name="Rokas A."/>
            <person name="Ruiz-Duenas F.J."/>
            <person name="Sabat G."/>
            <person name="Salamov A."/>
            <person name="Samejima M."/>
            <person name="Schmutz J."/>
            <person name="Slot J.C."/>
            <person name="St John F."/>
            <person name="Stenlid J."/>
            <person name="Sun H."/>
            <person name="Sun S."/>
            <person name="Syed K."/>
            <person name="Tsang A."/>
            <person name="Wiebenga A."/>
            <person name="Young D."/>
            <person name="Pisabarro A."/>
            <person name="Eastwood D.C."/>
            <person name="Martin F."/>
            <person name="Cullen D."/>
            <person name="Grigoriev I.V."/>
            <person name="Hibbett D.S."/>
        </authorList>
    </citation>
    <scope>NUCLEOTIDE SEQUENCE [LARGE SCALE GENOMIC DNA]</scope>
    <source>
        <strain evidence="8">RWD-64-598 SS2</strain>
    </source>
</reference>
<evidence type="ECO:0000256" key="3">
    <source>
        <dbReference type="ARBA" id="ARBA00022723"/>
    </source>
</evidence>
<dbReference type="EMBL" id="JH711576">
    <property type="protein sequence ID" value="EIW83527.1"/>
    <property type="molecule type" value="Genomic_DNA"/>
</dbReference>
<evidence type="ECO:0000313" key="8">
    <source>
        <dbReference type="Proteomes" id="UP000053558"/>
    </source>
</evidence>
<dbReference type="Pfam" id="PF02574">
    <property type="entry name" value="S-methyl_trans"/>
    <property type="match status" value="1"/>
</dbReference>
<dbReference type="GeneID" id="19203012"/>
<organism evidence="7 8">
    <name type="scientific">Coniophora puteana (strain RWD-64-598)</name>
    <name type="common">Brown rot fungus</name>
    <dbReference type="NCBI Taxonomy" id="741705"/>
    <lineage>
        <taxon>Eukaryota</taxon>
        <taxon>Fungi</taxon>
        <taxon>Dikarya</taxon>
        <taxon>Basidiomycota</taxon>
        <taxon>Agaricomycotina</taxon>
        <taxon>Agaricomycetes</taxon>
        <taxon>Agaricomycetidae</taxon>
        <taxon>Boletales</taxon>
        <taxon>Coniophorineae</taxon>
        <taxon>Coniophoraceae</taxon>
        <taxon>Coniophora</taxon>
    </lineage>
</organism>
<comment type="caution">
    <text evidence="5">Lacks conserved residue(s) required for the propagation of feature annotation.</text>
</comment>
<accession>A0A5M3MX13</accession>
<gene>
    <name evidence="7" type="ORF">CONPUDRAFT_152545</name>
</gene>
<dbReference type="GO" id="GO:0008270">
    <property type="term" value="F:zinc ion binding"/>
    <property type="evidence" value="ECO:0007669"/>
    <property type="project" value="InterPro"/>
</dbReference>
<evidence type="ECO:0000256" key="1">
    <source>
        <dbReference type="ARBA" id="ARBA00022603"/>
    </source>
</evidence>
<dbReference type="PANTHER" id="PTHR46015">
    <property type="entry name" value="ZGC:172121"/>
    <property type="match status" value="1"/>
</dbReference>
<dbReference type="AlphaFoldDB" id="A0A5M3MX13"/>
<proteinExistence type="predicted"/>
<comment type="caution">
    <text evidence="7">The sequence shown here is derived from an EMBL/GenBank/DDBJ whole genome shotgun (WGS) entry which is preliminary data.</text>
</comment>
<keyword evidence="1 7" id="KW-0489">Methyltransferase</keyword>